<dbReference type="Proteomes" id="UP001623661">
    <property type="component" value="Unassembled WGS sequence"/>
</dbReference>
<protein>
    <recommendedName>
        <fullName evidence="3">Ribosome alternative rescue factor ArfA</fullName>
    </recommendedName>
</protein>
<dbReference type="EMBL" id="JBJHZY010000001">
    <property type="protein sequence ID" value="MFL0266872.1"/>
    <property type="molecule type" value="Genomic_DNA"/>
</dbReference>
<evidence type="ECO:0008006" key="3">
    <source>
        <dbReference type="Google" id="ProtNLM"/>
    </source>
</evidence>
<gene>
    <name evidence="1" type="ORF">ACJDUH_02065</name>
</gene>
<dbReference type="RefSeq" id="WP_406763491.1">
    <property type="nucleotide sequence ID" value="NZ_JBJHZY010000001.1"/>
</dbReference>
<keyword evidence="2" id="KW-1185">Reference proteome</keyword>
<accession>A0ABW8TME8</accession>
<proteinExistence type="predicted"/>
<sequence length="69" mass="7842">MRSSKKKITENLSFTIDVNKLNLNRRKFNSNEIARGTGIEKNKKGKGSYTRKNVKFSDDSCGLIFMPVS</sequence>
<organism evidence="1 2">
    <name type="scientific">Candidatus Clostridium radicumherbarum</name>
    <dbReference type="NCBI Taxonomy" id="3381662"/>
    <lineage>
        <taxon>Bacteria</taxon>
        <taxon>Bacillati</taxon>
        <taxon>Bacillota</taxon>
        <taxon>Clostridia</taxon>
        <taxon>Eubacteriales</taxon>
        <taxon>Clostridiaceae</taxon>
        <taxon>Clostridium</taxon>
    </lineage>
</organism>
<evidence type="ECO:0000313" key="1">
    <source>
        <dbReference type="EMBL" id="MFL0266872.1"/>
    </source>
</evidence>
<evidence type="ECO:0000313" key="2">
    <source>
        <dbReference type="Proteomes" id="UP001623661"/>
    </source>
</evidence>
<name>A0ABW8TME8_9CLOT</name>
<reference evidence="1 2" key="1">
    <citation type="submission" date="2024-11" db="EMBL/GenBank/DDBJ databases">
        <authorList>
            <person name="Heng Y.C."/>
            <person name="Lim A.C.H."/>
            <person name="Lee J.K.Y."/>
            <person name="Kittelmann S."/>
        </authorList>
    </citation>
    <scope>NUCLEOTIDE SEQUENCE [LARGE SCALE GENOMIC DNA]</scope>
    <source>
        <strain evidence="1 2">WILCCON 0202</strain>
    </source>
</reference>
<comment type="caution">
    <text evidence="1">The sequence shown here is derived from an EMBL/GenBank/DDBJ whole genome shotgun (WGS) entry which is preliminary data.</text>
</comment>